<comment type="caution">
    <text evidence="1">The sequence shown here is derived from an EMBL/GenBank/DDBJ whole genome shotgun (WGS) entry which is preliminary data.</text>
</comment>
<dbReference type="EMBL" id="BMOI01000017">
    <property type="protein sequence ID" value="GGL11371.1"/>
    <property type="molecule type" value="Genomic_DNA"/>
</dbReference>
<protein>
    <submittedName>
        <fullName evidence="1">Uncharacterized protein</fullName>
    </submittedName>
</protein>
<reference evidence="1" key="1">
    <citation type="journal article" date="2014" name="Int. J. Syst. Evol. Microbiol.">
        <title>Complete genome sequence of Corynebacterium casei LMG S-19264T (=DSM 44701T), isolated from a smear-ripened cheese.</title>
        <authorList>
            <consortium name="US DOE Joint Genome Institute (JGI-PGF)"/>
            <person name="Walter F."/>
            <person name="Albersmeier A."/>
            <person name="Kalinowski J."/>
            <person name="Ruckert C."/>
        </authorList>
    </citation>
    <scope>NUCLEOTIDE SEQUENCE</scope>
    <source>
        <strain evidence="1">JCM 1480</strain>
    </source>
</reference>
<evidence type="ECO:0000313" key="2">
    <source>
        <dbReference type="EMBL" id="MBM7803393.1"/>
    </source>
</evidence>
<evidence type="ECO:0000313" key="4">
    <source>
        <dbReference type="Proteomes" id="UP000746584"/>
    </source>
</evidence>
<reference evidence="1" key="2">
    <citation type="submission" date="2020-09" db="EMBL/GenBank/DDBJ databases">
        <authorList>
            <person name="Sun Q."/>
            <person name="Ohkuma M."/>
        </authorList>
    </citation>
    <scope>NUCLEOTIDE SEQUENCE</scope>
    <source>
        <strain evidence="1">JCM 1480</strain>
    </source>
</reference>
<dbReference type="Proteomes" id="UP000746584">
    <property type="component" value="Unassembled WGS sequence"/>
</dbReference>
<accession>A0A8H9L2T5</accession>
<name>A0A8H9L2T5_9MICO</name>
<organism evidence="1 3">
    <name type="scientific">Curtobacterium luteum</name>
    <dbReference type="NCBI Taxonomy" id="33881"/>
    <lineage>
        <taxon>Bacteria</taxon>
        <taxon>Bacillati</taxon>
        <taxon>Actinomycetota</taxon>
        <taxon>Actinomycetes</taxon>
        <taxon>Micrococcales</taxon>
        <taxon>Microbacteriaceae</taxon>
        <taxon>Curtobacterium</taxon>
    </lineage>
</organism>
<reference evidence="2 4" key="3">
    <citation type="submission" date="2021-01" db="EMBL/GenBank/DDBJ databases">
        <title>Sequencing the genomes of 1000 actinobacteria strains.</title>
        <authorList>
            <person name="Klenk H.-P."/>
        </authorList>
    </citation>
    <scope>NUCLEOTIDE SEQUENCE [LARGE SCALE GENOMIC DNA]</scope>
    <source>
        <strain evidence="2 4">DSM 20542</strain>
    </source>
</reference>
<dbReference type="AlphaFoldDB" id="A0A8H9L2T5"/>
<dbReference type="Proteomes" id="UP000648535">
    <property type="component" value="Unassembled WGS sequence"/>
</dbReference>
<sequence length="78" mass="8943">MQAELREAQKRIRLLEQENEILRRGAAYFTQSQLPELIYPLVLELAADRIPVEVAFRVLGLLEARVPTGAREPVTDRD</sequence>
<dbReference type="RefSeq" id="WP_022904104.1">
    <property type="nucleotide sequence ID" value="NZ_BMOI01000017.1"/>
</dbReference>
<evidence type="ECO:0000313" key="1">
    <source>
        <dbReference type="EMBL" id="GGL11371.1"/>
    </source>
</evidence>
<dbReference type="EMBL" id="JAFBCG010000001">
    <property type="protein sequence ID" value="MBM7803393.1"/>
    <property type="molecule type" value="Genomic_DNA"/>
</dbReference>
<evidence type="ECO:0000313" key="3">
    <source>
        <dbReference type="Proteomes" id="UP000648535"/>
    </source>
</evidence>
<proteinExistence type="predicted"/>
<keyword evidence="4" id="KW-1185">Reference proteome</keyword>
<gene>
    <name evidence="1" type="ORF">GCM10009769_31850</name>
    <name evidence="2" type="ORF">JOE58_002644</name>
</gene>